<dbReference type="InterPro" id="IPR006016">
    <property type="entry name" value="UspA"/>
</dbReference>
<evidence type="ECO:0000259" key="2">
    <source>
        <dbReference type="Pfam" id="PF00582"/>
    </source>
</evidence>
<feature type="domain" description="UspA" evidence="2">
    <location>
        <begin position="5"/>
        <end position="143"/>
    </location>
</feature>
<dbReference type="CDD" id="cd00293">
    <property type="entry name" value="USP-like"/>
    <property type="match status" value="1"/>
</dbReference>
<organism evidence="3">
    <name type="scientific">marine sediment metagenome</name>
    <dbReference type="NCBI Taxonomy" id="412755"/>
    <lineage>
        <taxon>unclassified sequences</taxon>
        <taxon>metagenomes</taxon>
        <taxon>ecological metagenomes</taxon>
    </lineage>
</organism>
<protein>
    <recommendedName>
        <fullName evidence="2">UspA domain-containing protein</fullName>
    </recommendedName>
</protein>
<dbReference type="PIRSF" id="PIRSF006276">
    <property type="entry name" value="UspA"/>
    <property type="match status" value="1"/>
</dbReference>
<dbReference type="SUPFAM" id="SSF52402">
    <property type="entry name" value="Adenine nucleotide alpha hydrolases-like"/>
    <property type="match status" value="1"/>
</dbReference>
<dbReference type="PRINTS" id="PR01438">
    <property type="entry name" value="UNVRSLSTRESS"/>
</dbReference>
<evidence type="ECO:0000313" key="3">
    <source>
        <dbReference type="EMBL" id="KKK97325.1"/>
    </source>
</evidence>
<dbReference type="InterPro" id="IPR006015">
    <property type="entry name" value="Universal_stress_UspA"/>
</dbReference>
<proteinExistence type="inferred from homology"/>
<dbReference type="Gene3D" id="3.40.50.620">
    <property type="entry name" value="HUPs"/>
    <property type="match status" value="1"/>
</dbReference>
<dbReference type="AlphaFoldDB" id="A0A0F9AGB0"/>
<comment type="caution">
    <text evidence="3">The sequence shown here is derived from an EMBL/GenBank/DDBJ whole genome shotgun (WGS) entry which is preliminary data.</text>
</comment>
<accession>A0A0F9AGB0</accession>
<evidence type="ECO:0000256" key="1">
    <source>
        <dbReference type="ARBA" id="ARBA00008791"/>
    </source>
</evidence>
<reference evidence="3" key="1">
    <citation type="journal article" date="2015" name="Nature">
        <title>Complex archaea that bridge the gap between prokaryotes and eukaryotes.</title>
        <authorList>
            <person name="Spang A."/>
            <person name="Saw J.H."/>
            <person name="Jorgensen S.L."/>
            <person name="Zaremba-Niedzwiedzka K."/>
            <person name="Martijn J."/>
            <person name="Lind A.E."/>
            <person name="van Eijk R."/>
            <person name="Schleper C."/>
            <person name="Guy L."/>
            <person name="Ettema T.J."/>
        </authorList>
    </citation>
    <scope>NUCLEOTIDE SEQUENCE</scope>
</reference>
<sequence>MISLKKILCPIDHSDCSKEALKYAVSFAMKDEAKLYLLHVIDIRSFDESLDTMTRQMPDDETMKQLKTKLFECVPEEIRNDMQVEALVVQGIPFAEIISIAKKNKVDMIVMGTHGRTGLAHIMIGSVSEKVVRKAHCPVLTVRQSDHKFVMP</sequence>
<dbReference type="Pfam" id="PF00582">
    <property type="entry name" value="Usp"/>
    <property type="match status" value="1"/>
</dbReference>
<gene>
    <name evidence="3" type="ORF">LCGC14_2653870</name>
</gene>
<dbReference type="EMBL" id="LAZR01046099">
    <property type="protein sequence ID" value="KKK97325.1"/>
    <property type="molecule type" value="Genomic_DNA"/>
</dbReference>
<dbReference type="InterPro" id="IPR014729">
    <property type="entry name" value="Rossmann-like_a/b/a_fold"/>
</dbReference>
<name>A0A0F9AGB0_9ZZZZ</name>
<comment type="similarity">
    <text evidence="1">Belongs to the universal stress protein A family.</text>
</comment>
<dbReference type="PANTHER" id="PTHR46268:SF6">
    <property type="entry name" value="UNIVERSAL STRESS PROTEIN UP12"/>
    <property type="match status" value="1"/>
</dbReference>
<dbReference type="PANTHER" id="PTHR46268">
    <property type="entry name" value="STRESS RESPONSE PROTEIN NHAX"/>
    <property type="match status" value="1"/>
</dbReference>